<reference evidence="2 3" key="1">
    <citation type="submission" date="2016-11" db="EMBL/GenBank/DDBJ databases">
        <authorList>
            <person name="Jaros S."/>
            <person name="Januszkiewicz K."/>
            <person name="Wedrychowicz H."/>
        </authorList>
    </citation>
    <scope>NUCLEOTIDE SEQUENCE [LARGE SCALE GENOMIC DNA]</scope>
    <source>
        <strain evidence="2 3">DSM 29589</strain>
    </source>
</reference>
<gene>
    <name evidence="2" type="ORF">SAMN05444398_107192</name>
</gene>
<proteinExistence type="predicted"/>
<dbReference type="Pfam" id="PF13610">
    <property type="entry name" value="DDE_Tnp_IS240"/>
    <property type="match status" value="1"/>
</dbReference>
<evidence type="ECO:0000259" key="1">
    <source>
        <dbReference type="Pfam" id="PF13610"/>
    </source>
</evidence>
<name>A0A1M7ESC5_9RHOB</name>
<dbReference type="EMBL" id="FRBR01000007">
    <property type="protein sequence ID" value="SHL94644.1"/>
    <property type="molecule type" value="Genomic_DNA"/>
</dbReference>
<organism evidence="2 3">
    <name type="scientific">Roseovarius pacificus</name>
    <dbReference type="NCBI Taxonomy" id="337701"/>
    <lineage>
        <taxon>Bacteria</taxon>
        <taxon>Pseudomonadati</taxon>
        <taxon>Pseudomonadota</taxon>
        <taxon>Alphaproteobacteria</taxon>
        <taxon>Rhodobacterales</taxon>
        <taxon>Roseobacteraceae</taxon>
        <taxon>Roseovarius</taxon>
    </lineage>
</organism>
<protein>
    <submittedName>
        <fullName evidence="2">DDE domain-containing protein</fullName>
    </submittedName>
</protein>
<dbReference type="AlphaFoldDB" id="A0A1M7ESC5"/>
<accession>A0A1M7ESC5</accession>
<dbReference type="STRING" id="337701.SAMN05444398_107192"/>
<dbReference type="InterPro" id="IPR032874">
    <property type="entry name" value="DDE_dom"/>
</dbReference>
<dbReference type="Proteomes" id="UP000183974">
    <property type="component" value="Unassembled WGS sequence"/>
</dbReference>
<feature type="domain" description="DDE" evidence="1">
    <location>
        <begin position="2"/>
        <end position="96"/>
    </location>
</feature>
<dbReference type="RefSeq" id="WP_229709544.1">
    <property type="nucleotide sequence ID" value="NZ_BMLR01000007.1"/>
</dbReference>
<evidence type="ECO:0000313" key="3">
    <source>
        <dbReference type="Proteomes" id="UP000183974"/>
    </source>
</evidence>
<keyword evidence="3" id="KW-1185">Reference proteome</keyword>
<sequence>MAFLRQARDTARCYQPLAIITDKAHSYVKVIGEINGRLGPENAIRHIDRKYLNNRIKSDHAALRQRLRPMRGFQTQAGAKAALAGIETFRSIGKGQFENCETGVSNEIAFIAKLFPVAA</sequence>
<evidence type="ECO:0000313" key="2">
    <source>
        <dbReference type="EMBL" id="SHL94644.1"/>
    </source>
</evidence>